<reference evidence="1" key="1">
    <citation type="submission" date="2013-07" db="EMBL/GenBank/DDBJ databases">
        <title>The genome of an arbuscular mycorrhizal fungus provides insights into the evolution of the oldest plant symbiosis.</title>
        <authorList>
            <consortium name="DOE Joint Genome Institute"/>
            <person name="Tisserant E."/>
            <person name="Malbreil M."/>
            <person name="Kuo A."/>
            <person name="Kohler A."/>
            <person name="Symeonidi A."/>
            <person name="Balestrini R."/>
            <person name="Charron P."/>
            <person name="Duensing N."/>
            <person name="Frei-dit-Frey N."/>
            <person name="Gianinazzi-Pearson V."/>
            <person name="Gilbert B."/>
            <person name="Handa Y."/>
            <person name="Hijri M."/>
            <person name="Kaul R."/>
            <person name="Kawaguchi M."/>
            <person name="Krajinski F."/>
            <person name="Lammers P."/>
            <person name="Lapierre D."/>
            <person name="Masclaux F.G."/>
            <person name="Murat C."/>
            <person name="Morin E."/>
            <person name="Ndikumana S."/>
            <person name="Pagni M."/>
            <person name="Petitpierre D."/>
            <person name="Requena N."/>
            <person name="Rosikiewicz P."/>
            <person name="Riley R."/>
            <person name="Saito K."/>
            <person name="San Clemente H."/>
            <person name="Shapiro H."/>
            <person name="van Tuinen D."/>
            <person name="Becard G."/>
            <person name="Bonfante P."/>
            <person name="Paszkowski U."/>
            <person name="Shachar-Hill Y."/>
            <person name="Young J.P."/>
            <person name="Sanders I.R."/>
            <person name="Henrissat B."/>
            <person name="Rensing S.A."/>
            <person name="Grigoriev I.V."/>
            <person name="Corradi N."/>
            <person name="Roux C."/>
            <person name="Martin F."/>
        </authorList>
    </citation>
    <scope>NUCLEOTIDE SEQUENCE</scope>
    <source>
        <strain evidence="1">DAOM 197198</strain>
    </source>
</reference>
<dbReference type="AlphaFoldDB" id="U9SWH4"/>
<gene>
    <name evidence="1" type="ORF">GLOINDRAFT_8676</name>
</gene>
<accession>U9SWH4</accession>
<dbReference type="EMBL" id="KI297335">
    <property type="protein sequence ID" value="ESA00250.1"/>
    <property type="molecule type" value="Genomic_DNA"/>
</dbReference>
<dbReference type="VEuPathDB" id="FungiDB:RhiirFUN_026231"/>
<evidence type="ECO:0000313" key="1">
    <source>
        <dbReference type="EMBL" id="ESA00250.1"/>
    </source>
</evidence>
<proteinExistence type="predicted"/>
<organism evidence="1">
    <name type="scientific">Rhizophagus irregularis (strain DAOM 181602 / DAOM 197198 / MUCL 43194)</name>
    <name type="common">Arbuscular mycorrhizal fungus</name>
    <name type="synonym">Glomus intraradices</name>
    <dbReference type="NCBI Taxonomy" id="747089"/>
    <lineage>
        <taxon>Eukaryota</taxon>
        <taxon>Fungi</taxon>
        <taxon>Fungi incertae sedis</taxon>
        <taxon>Mucoromycota</taxon>
        <taxon>Glomeromycotina</taxon>
        <taxon>Glomeromycetes</taxon>
        <taxon>Glomerales</taxon>
        <taxon>Glomeraceae</taxon>
        <taxon>Rhizophagus</taxon>
    </lineage>
</organism>
<sequence length="297" mass="34531">MLILWKKSLKELGDEELDESWNVVTSFSDIRMEHIHIIVQLPQPATTPLQGITQEPDKVFKNFLKSEHRQFLEKYINNNDAFHTMCDVYFKCKYRLNVLRTCRRGFLVALVDEPFALEAAFNFFNDYGSLPKEILSTMSKVNNASSCGFLWETYLTTEFEKKFDGSTNIRNMPMFVGINDFPDTFVGSPKIVRSPVKRVANSTTGYKLDKFFSEKPELHPTFYFLDFFCGPDLIFFVQFENQIVVPVFAQLKLHYSVKISKNVLNGLHPTMFYKRKDGKITNEKSNRSTIQKVIELC</sequence>
<dbReference type="HOGENOM" id="CLU_081656_0_0_1"/>
<dbReference type="eggNOG" id="ENOG502SZ26">
    <property type="taxonomic scope" value="Eukaryota"/>
</dbReference>
<name>U9SWH4_RHIID</name>
<protein>
    <submittedName>
        <fullName evidence="1">Uncharacterized protein</fullName>
    </submittedName>
</protein>